<dbReference type="Pfam" id="PF00432">
    <property type="entry name" value="Prenyltrans"/>
    <property type="match status" value="1"/>
</dbReference>
<evidence type="ECO:0000313" key="10">
    <source>
        <dbReference type="Proteomes" id="UP001165122"/>
    </source>
</evidence>
<dbReference type="InterPro" id="IPR045089">
    <property type="entry name" value="PGGT1B-like"/>
</dbReference>
<dbReference type="EMBL" id="BRXW01000609">
    <property type="protein sequence ID" value="GMH69744.1"/>
    <property type="molecule type" value="Genomic_DNA"/>
</dbReference>
<evidence type="ECO:0000256" key="6">
    <source>
        <dbReference type="ARBA" id="ARBA00022737"/>
    </source>
</evidence>
<dbReference type="Proteomes" id="UP001165122">
    <property type="component" value="Unassembled WGS sequence"/>
</dbReference>
<dbReference type="PANTHER" id="PTHR11774:SF6">
    <property type="entry name" value="PROTEIN FARNESYLTRANSFERASE SUBUNIT BETA"/>
    <property type="match status" value="1"/>
</dbReference>
<dbReference type="InterPro" id="IPR008930">
    <property type="entry name" value="Terpenoid_cyclase/PrenylTrfase"/>
</dbReference>
<gene>
    <name evidence="9" type="ORF">TrLO_g11268</name>
</gene>
<dbReference type="GO" id="GO:0005965">
    <property type="term" value="C:protein farnesyltransferase complex"/>
    <property type="evidence" value="ECO:0007669"/>
    <property type="project" value="TreeGrafter"/>
</dbReference>
<dbReference type="Gene3D" id="1.50.10.20">
    <property type="match status" value="1"/>
</dbReference>
<dbReference type="AlphaFoldDB" id="A0A9W7AK03"/>
<proteinExistence type="inferred from homology"/>
<keyword evidence="7" id="KW-0862">Zinc</keyword>
<dbReference type="PANTHER" id="PTHR11774">
    <property type="entry name" value="GERANYLGERANYL TRANSFERASE TYPE BETA SUBUNIT"/>
    <property type="match status" value="1"/>
</dbReference>
<comment type="caution">
    <text evidence="9">The sequence shown here is derived from an EMBL/GenBank/DDBJ whole genome shotgun (WGS) entry which is preliminary data.</text>
</comment>
<feature type="domain" description="Prenyltransferase alpha-alpha toroid" evidence="8">
    <location>
        <begin position="25"/>
        <end position="100"/>
    </location>
</feature>
<evidence type="ECO:0000256" key="2">
    <source>
        <dbReference type="ARBA" id="ARBA00010497"/>
    </source>
</evidence>
<evidence type="ECO:0000256" key="1">
    <source>
        <dbReference type="ARBA" id="ARBA00001947"/>
    </source>
</evidence>
<reference evidence="10" key="1">
    <citation type="journal article" date="2023" name="Commun. Biol.">
        <title>Genome analysis of Parmales, the sister group of diatoms, reveals the evolutionary specialization of diatoms from phago-mixotrophs to photoautotrophs.</title>
        <authorList>
            <person name="Ban H."/>
            <person name="Sato S."/>
            <person name="Yoshikawa S."/>
            <person name="Yamada K."/>
            <person name="Nakamura Y."/>
            <person name="Ichinomiya M."/>
            <person name="Sato N."/>
            <person name="Blanc-Mathieu R."/>
            <person name="Endo H."/>
            <person name="Kuwata A."/>
            <person name="Ogata H."/>
        </authorList>
    </citation>
    <scope>NUCLEOTIDE SEQUENCE [LARGE SCALE GENOMIC DNA]</scope>
    <source>
        <strain evidence="10">NIES 3700</strain>
    </source>
</reference>
<dbReference type="InterPro" id="IPR001330">
    <property type="entry name" value="Prenyltrans"/>
</dbReference>
<dbReference type="GO" id="GO:0004660">
    <property type="term" value="F:protein farnesyltransferase activity"/>
    <property type="evidence" value="ECO:0007669"/>
    <property type="project" value="TreeGrafter"/>
</dbReference>
<keyword evidence="3" id="KW-0637">Prenyltransferase</keyword>
<protein>
    <recommendedName>
        <fullName evidence="8">Prenyltransferase alpha-alpha toroid domain-containing protein</fullName>
    </recommendedName>
</protein>
<keyword evidence="5" id="KW-0479">Metal-binding</keyword>
<name>A0A9W7AK03_9STRA</name>
<organism evidence="9 10">
    <name type="scientific">Triparma laevis f. longispina</name>
    <dbReference type="NCBI Taxonomy" id="1714387"/>
    <lineage>
        <taxon>Eukaryota</taxon>
        <taxon>Sar</taxon>
        <taxon>Stramenopiles</taxon>
        <taxon>Ochrophyta</taxon>
        <taxon>Bolidophyceae</taxon>
        <taxon>Parmales</taxon>
        <taxon>Triparmaceae</taxon>
        <taxon>Triparma</taxon>
    </lineage>
</organism>
<evidence type="ECO:0000256" key="5">
    <source>
        <dbReference type="ARBA" id="ARBA00022723"/>
    </source>
</evidence>
<evidence type="ECO:0000256" key="3">
    <source>
        <dbReference type="ARBA" id="ARBA00022602"/>
    </source>
</evidence>
<accession>A0A9W7AK03</accession>
<evidence type="ECO:0000256" key="4">
    <source>
        <dbReference type="ARBA" id="ARBA00022679"/>
    </source>
</evidence>
<dbReference type="SUPFAM" id="SSF48239">
    <property type="entry name" value="Terpenoid cyclases/Protein prenyltransferases"/>
    <property type="match status" value="1"/>
</dbReference>
<dbReference type="GO" id="GO:0046872">
    <property type="term" value="F:metal ion binding"/>
    <property type="evidence" value="ECO:0007669"/>
    <property type="project" value="UniProtKB-KW"/>
</dbReference>
<keyword evidence="4" id="KW-0808">Transferase</keyword>
<evidence type="ECO:0000313" key="9">
    <source>
        <dbReference type="EMBL" id="GMH69744.1"/>
    </source>
</evidence>
<evidence type="ECO:0000256" key="7">
    <source>
        <dbReference type="ARBA" id="ARBA00022833"/>
    </source>
</evidence>
<keyword evidence="6" id="KW-0677">Repeat</keyword>
<evidence type="ECO:0000259" key="8">
    <source>
        <dbReference type="Pfam" id="PF00432"/>
    </source>
</evidence>
<dbReference type="OrthoDB" id="10261146at2759"/>
<sequence>MRARRSEEFLDSTTQAKRDEVFDKLCENVAEFIVSCKTYEGGFDREPGNKAHGGYAFFAVAALKILGKLDMCDVEALKGWIAWRQMSFEGGFQGRVNKLVYGKTPMSSLFRCCSTKLASVAISSRPPPPSPLIALHLLVASPPPSRAPPILNTLTIRMKLYIQLLTPNQNHINELR</sequence>
<comment type="similarity">
    <text evidence="2">Belongs to the protein prenyltransferase subunit beta family.</text>
</comment>
<comment type="cofactor">
    <cofactor evidence="1">
        <name>Zn(2+)</name>
        <dbReference type="ChEBI" id="CHEBI:29105"/>
    </cofactor>
</comment>
<keyword evidence="10" id="KW-1185">Reference proteome</keyword>